<protein>
    <submittedName>
        <fullName evidence="3">Uncharacterized protein</fullName>
    </submittedName>
</protein>
<feature type="compositionally biased region" description="Low complexity" evidence="1">
    <location>
        <begin position="318"/>
        <end position="337"/>
    </location>
</feature>
<keyword evidence="2" id="KW-0472">Membrane</keyword>
<proteinExistence type="predicted"/>
<evidence type="ECO:0000256" key="1">
    <source>
        <dbReference type="SAM" id="MobiDB-lite"/>
    </source>
</evidence>
<accession>A0A7X6MFL9</accession>
<feature type="compositionally biased region" description="Basic and acidic residues" evidence="1">
    <location>
        <begin position="419"/>
        <end position="431"/>
    </location>
</feature>
<gene>
    <name evidence="3" type="ORF">HGB44_20635</name>
</gene>
<comment type="caution">
    <text evidence="3">The sequence shown here is derived from an EMBL/GenBank/DDBJ whole genome shotgun (WGS) entry which is preliminary data.</text>
</comment>
<dbReference type="EMBL" id="JAAXPG010000020">
    <property type="protein sequence ID" value="NKZ00056.1"/>
    <property type="molecule type" value="Genomic_DNA"/>
</dbReference>
<evidence type="ECO:0000256" key="2">
    <source>
        <dbReference type="SAM" id="Phobius"/>
    </source>
</evidence>
<feature type="region of interest" description="Disordered" evidence="1">
    <location>
        <begin position="313"/>
        <end position="452"/>
    </location>
</feature>
<reference evidence="3 4" key="1">
    <citation type="submission" date="2020-04" db="EMBL/GenBank/DDBJ databases">
        <title>MicrobeNet Type strains.</title>
        <authorList>
            <person name="Nicholson A.C."/>
        </authorList>
    </citation>
    <scope>NUCLEOTIDE SEQUENCE [LARGE SCALE GENOMIC DNA]</scope>
    <source>
        <strain evidence="3 4">ATCC 23612</strain>
    </source>
</reference>
<dbReference type="AlphaFoldDB" id="A0A7X6MFL9"/>
<dbReference type="RefSeq" id="WP_061080198.1">
    <property type="nucleotide sequence ID" value="NZ_JAAXPG010000020.1"/>
</dbReference>
<keyword evidence="2" id="KW-1133">Transmembrane helix</keyword>
<name>A0A7X6MFL9_9ACTN</name>
<evidence type="ECO:0000313" key="3">
    <source>
        <dbReference type="EMBL" id="NKZ00056.1"/>
    </source>
</evidence>
<evidence type="ECO:0000313" key="4">
    <source>
        <dbReference type="Proteomes" id="UP000553209"/>
    </source>
</evidence>
<keyword evidence="2" id="KW-0812">Transmembrane</keyword>
<keyword evidence="4" id="KW-1185">Reference proteome</keyword>
<dbReference type="Proteomes" id="UP000553209">
    <property type="component" value="Unassembled WGS sequence"/>
</dbReference>
<organism evidence="3 4">
    <name type="scientific">Nocardiopsis alborubida</name>
    <dbReference type="NCBI Taxonomy" id="146802"/>
    <lineage>
        <taxon>Bacteria</taxon>
        <taxon>Bacillati</taxon>
        <taxon>Actinomycetota</taxon>
        <taxon>Actinomycetes</taxon>
        <taxon>Streptosporangiales</taxon>
        <taxon>Nocardiopsidaceae</taxon>
        <taxon>Nocardiopsis</taxon>
    </lineage>
</organism>
<feature type="transmembrane region" description="Helical" evidence="2">
    <location>
        <begin position="527"/>
        <end position="548"/>
    </location>
</feature>
<sequence length="549" mass="58641">MAENSDEVLHRISFGFQDSGLTGQGLGPDGTSFPEQDYTRVTTWRGRLGRVVAPEFPHGHVAPSYWYRRFADGQGALLRRTPEENSLDGRGSRAQALVGAQLNAPRALLAALGVWPDLHAWLEEPGTTPPGWATVGPFVPSRVGEAAVRRLNLDAASQPGLVNLVAEVLRVPTGPVDLLAPDFGPLPEERERLLLLWGLYQALLDVVGTEESPQYEGVGWSFATHEPWPVRRGTPSERPRIAFRTAPPRAQAEPPVLLDVLAPEQDTVYHEVARWLVTLLGAGDGSLGELGRELRSLDAADHGEVIEYLARRARPAARTRVPAPSAPLGAGPGAARAWTVGSGRAAAEEDVPGTAGDGGSGIRAEDSEAAPAAADTARTDDPLAHPLSGLDGEPERGAFGAAPPNAADRPGRTGTGTGERSREAARHRSPDQRPWSAPGQHPRPGLRAAPPDGYAVDAAVDARGVFPPPDVPSEAQVQDLLDALGREHDPHRIAAIATRLVRQYQPSFSQHLVVRGYPRRMELRTEVVLVFAAGLALLLVLLLAANLLR</sequence>